<evidence type="ECO:0000256" key="1">
    <source>
        <dbReference type="ARBA" id="ARBA00006484"/>
    </source>
</evidence>
<dbReference type="Gene3D" id="3.40.50.720">
    <property type="entry name" value="NAD(P)-binding Rossmann-like Domain"/>
    <property type="match status" value="1"/>
</dbReference>
<dbReference type="CDD" id="cd05233">
    <property type="entry name" value="SDR_c"/>
    <property type="match status" value="1"/>
</dbReference>
<dbReference type="EMBL" id="JBHSFZ010000058">
    <property type="protein sequence ID" value="MFC4595829.1"/>
    <property type="molecule type" value="Genomic_DNA"/>
</dbReference>
<dbReference type="PRINTS" id="PR00080">
    <property type="entry name" value="SDRFAMILY"/>
</dbReference>
<dbReference type="PANTHER" id="PTHR43180:SF66">
    <property type="entry name" value="SHORT-CHAIN DEHYDROGENASE_REDUCTASE FAMILY PROTEIN"/>
    <property type="match status" value="1"/>
</dbReference>
<dbReference type="PROSITE" id="PS00061">
    <property type="entry name" value="ADH_SHORT"/>
    <property type="match status" value="1"/>
</dbReference>
<comment type="caution">
    <text evidence="3">The sequence shown here is derived from an EMBL/GenBank/DDBJ whole genome shotgun (WGS) entry which is preliminary data.</text>
</comment>
<dbReference type="InterPro" id="IPR002347">
    <property type="entry name" value="SDR_fam"/>
</dbReference>
<dbReference type="Pfam" id="PF13561">
    <property type="entry name" value="adh_short_C2"/>
    <property type="match status" value="1"/>
</dbReference>
<dbReference type="Proteomes" id="UP001595957">
    <property type="component" value="Unassembled WGS sequence"/>
</dbReference>
<dbReference type="SUPFAM" id="SSF51735">
    <property type="entry name" value="NAD(P)-binding Rossmann-fold domains"/>
    <property type="match status" value="1"/>
</dbReference>
<evidence type="ECO:0000256" key="2">
    <source>
        <dbReference type="ARBA" id="ARBA00023002"/>
    </source>
</evidence>
<organism evidence="3 4">
    <name type="scientific">Sphingobium tyrosinilyticum</name>
    <dbReference type="NCBI Taxonomy" id="2715436"/>
    <lineage>
        <taxon>Bacteria</taxon>
        <taxon>Pseudomonadati</taxon>
        <taxon>Pseudomonadota</taxon>
        <taxon>Alphaproteobacteria</taxon>
        <taxon>Sphingomonadales</taxon>
        <taxon>Sphingomonadaceae</taxon>
        <taxon>Sphingobium</taxon>
    </lineage>
</organism>
<dbReference type="PANTHER" id="PTHR43180">
    <property type="entry name" value="3-OXOACYL-(ACYL-CARRIER-PROTEIN) REDUCTASE (AFU_ORTHOLOGUE AFUA_6G11210)"/>
    <property type="match status" value="1"/>
</dbReference>
<dbReference type="InterPro" id="IPR020904">
    <property type="entry name" value="Sc_DH/Rdtase_CS"/>
</dbReference>
<evidence type="ECO:0000313" key="4">
    <source>
        <dbReference type="Proteomes" id="UP001595957"/>
    </source>
</evidence>
<proteinExistence type="inferred from homology"/>
<keyword evidence="4" id="KW-1185">Reference proteome</keyword>
<dbReference type="PRINTS" id="PR00081">
    <property type="entry name" value="GDHRDH"/>
</dbReference>
<dbReference type="RefSeq" id="WP_380806510.1">
    <property type="nucleotide sequence ID" value="NZ_JBHSFZ010000058.1"/>
</dbReference>
<dbReference type="InterPro" id="IPR036291">
    <property type="entry name" value="NAD(P)-bd_dom_sf"/>
</dbReference>
<protein>
    <submittedName>
        <fullName evidence="3">SDR family NAD(P)-dependent oxidoreductase</fullName>
        <ecNumber evidence="3">1.1.1.-</ecNumber>
    </submittedName>
</protein>
<comment type="similarity">
    <text evidence="1">Belongs to the short-chain dehydrogenases/reductases (SDR) family.</text>
</comment>
<reference evidence="4" key="1">
    <citation type="journal article" date="2019" name="Int. J. Syst. Evol. Microbiol.">
        <title>The Global Catalogue of Microorganisms (GCM) 10K type strain sequencing project: providing services to taxonomists for standard genome sequencing and annotation.</title>
        <authorList>
            <consortium name="The Broad Institute Genomics Platform"/>
            <consortium name="The Broad Institute Genome Sequencing Center for Infectious Disease"/>
            <person name="Wu L."/>
            <person name="Ma J."/>
        </authorList>
    </citation>
    <scope>NUCLEOTIDE SEQUENCE [LARGE SCALE GENOMIC DNA]</scope>
    <source>
        <strain evidence="4">NBRC 103632</strain>
    </source>
</reference>
<sequence>MLLEGKSVVIMGAGSGVGRAASLIFARNGAKLICADLVAERNEETVGLIREEGFTDAQAITCNVVKEADVQAAIDAAVSAYGRLDVIFNNVGIASPVRNNALVRFDEITDEDFDQLNDVNFRGVGNGCRLAIRQFLKQGDHNGVIVNTASVAGMVGWGGVLYGATKGAVIQLTRGLAIENAKNGIRVNAVCPAGMITNFGAGSAPRVVTPELESMYGKQHPLGMPISPEDCANAALFLASDMARNITGVALPVDGGYVAA</sequence>
<keyword evidence="2 3" id="KW-0560">Oxidoreductase</keyword>
<gene>
    <name evidence="3" type="ORF">ACFO3E_16835</name>
</gene>
<dbReference type="GO" id="GO:0016491">
    <property type="term" value="F:oxidoreductase activity"/>
    <property type="evidence" value="ECO:0007669"/>
    <property type="project" value="UniProtKB-KW"/>
</dbReference>
<evidence type="ECO:0000313" key="3">
    <source>
        <dbReference type="EMBL" id="MFC4595829.1"/>
    </source>
</evidence>
<name>A0ABV9F734_9SPHN</name>
<dbReference type="EC" id="1.1.1.-" evidence="3"/>
<accession>A0ABV9F734</accession>